<accession>A0A835H635</accession>
<dbReference type="Proteomes" id="UP000631114">
    <property type="component" value="Unassembled WGS sequence"/>
</dbReference>
<feature type="region of interest" description="Disordered" evidence="1">
    <location>
        <begin position="1"/>
        <end position="21"/>
    </location>
</feature>
<comment type="caution">
    <text evidence="2">The sequence shown here is derived from an EMBL/GenBank/DDBJ whole genome shotgun (WGS) entry which is preliminary data.</text>
</comment>
<evidence type="ECO:0000313" key="2">
    <source>
        <dbReference type="EMBL" id="KAF9593579.1"/>
    </source>
</evidence>
<organism evidence="2 3">
    <name type="scientific">Coptis chinensis</name>
    <dbReference type="NCBI Taxonomy" id="261450"/>
    <lineage>
        <taxon>Eukaryota</taxon>
        <taxon>Viridiplantae</taxon>
        <taxon>Streptophyta</taxon>
        <taxon>Embryophyta</taxon>
        <taxon>Tracheophyta</taxon>
        <taxon>Spermatophyta</taxon>
        <taxon>Magnoliopsida</taxon>
        <taxon>Ranunculales</taxon>
        <taxon>Ranunculaceae</taxon>
        <taxon>Coptidoideae</taxon>
        <taxon>Coptis</taxon>
    </lineage>
</organism>
<protein>
    <submittedName>
        <fullName evidence="2">Uncharacterized protein</fullName>
    </submittedName>
</protein>
<sequence length="157" mass="18217">MIDEASTSQAASKNADRRTRRSISRLVEEVEEIQEEKVSLKDLLRRMAELEKQNKMLMAENKAIREEKEKRAEDVMYEKDDEESSLGTPVVRKSHLEEVRRSHLEEVNKILFLAAMRVQVNKIMFLAARLSSVQRIMFFAARRVQLKKPSLGSNANK</sequence>
<keyword evidence="3" id="KW-1185">Reference proteome</keyword>
<gene>
    <name evidence="2" type="ORF">IFM89_024213</name>
</gene>
<proteinExistence type="predicted"/>
<feature type="compositionally biased region" description="Polar residues" evidence="1">
    <location>
        <begin position="1"/>
        <end position="12"/>
    </location>
</feature>
<evidence type="ECO:0000313" key="3">
    <source>
        <dbReference type="Proteomes" id="UP000631114"/>
    </source>
</evidence>
<feature type="region of interest" description="Disordered" evidence="1">
    <location>
        <begin position="68"/>
        <end position="89"/>
    </location>
</feature>
<reference evidence="2 3" key="1">
    <citation type="submission" date="2020-10" db="EMBL/GenBank/DDBJ databases">
        <title>The Coptis chinensis genome and diversification of protoberbering-type alkaloids.</title>
        <authorList>
            <person name="Wang B."/>
            <person name="Shu S."/>
            <person name="Song C."/>
            <person name="Liu Y."/>
        </authorList>
    </citation>
    <scope>NUCLEOTIDE SEQUENCE [LARGE SCALE GENOMIC DNA]</scope>
    <source>
        <strain evidence="2">HL-2020</strain>
        <tissue evidence="2">Leaf</tissue>
    </source>
</reference>
<dbReference type="EMBL" id="JADFTS010000008">
    <property type="protein sequence ID" value="KAF9593579.1"/>
    <property type="molecule type" value="Genomic_DNA"/>
</dbReference>
<name>A0A835H635_9MAGN</name>
<dbReference type="AlphaFoldDB" id="A0A835H635"/>
<feature type="compositionally biased region" description="Basic and acidic residues" evidence="1">
    <location>
        <begin position="68"/>
        <end position="78"/>
    </location>
</feature>
<evidence type="ECO:0000256" key="1">
    <source>
        <dbReference type="SAM" id="MobiDB-lite"/>
    </source>
</evidence>